<dbReference type="AlphaFoldDB" id="A0A7I8JGM2"/>
<dbReference type="Pfam" id="PF13516">
    <property type="entry name" value="LRR_6"/>
    <property type="match status" value="1"/>
</dbReference>
<dbReference type="Proteomes" id="UP001189122">
    <property type="component" value="Unassembled WGS sequence"/>
</dbReference>
<gene>
    <name evidence="3" type="ORF">SI7747_12015693</name>
</gene>
<evidence type="ECO:0000256" key="2">
    <source>
        <dbReference type="SAM" id="MobiDB-lite"/>
    </source>
</evidence>
<sequence length="491" mass="54827">MSGLRDIQSVDLSENELTDEGVSWIFRLPSVAKSNYRRHYRSLHRRHAGHGRNYLQSNHLTGEIPSFQNASSIKVIGLGRNRLAGCSSSPLSPASATSPESISLPTPGSRWRPRAPLGPVFPAEWLTVRRVRSKPPQRQGPSNLSVHAEEPRVSLSGREQIHRADPQLAGGTERRLSPRSVREQHQGPPAGKHELSSPQLYHVNFSRNAFRGSMDSFAQLRYVGVLDVSYNQLAGEIPAGLTANGSRIRHLNLGHNKLGGSILPRGSSMRNLKYLILEDNLFTGGISPELSGSPELIILNLRRNQLSGRYPKSPSRCRSRRWSFWERISSEVGFRMFSVAWRGSGYWTSPRTPFRCGARLPESRRLLEERLEGVARSELLLLGEGSGGVQDEGEVTRLRERRPILVHRRRSVDEPVGGRHPGRDRDLGGAQVAEHLPQPHNGEIPVSFQGLEMIESLDLSHNQLTEGYLIRWLVISPLRSRFSSAIGRGCF</sequence>
<name>A0A7I8JGM2_SPIIN</name>
<dbReference type="EMBL" id="LR743599">
    <property type="protein sequence ID" value="CAA2630055.1"/>
    <property type="molecule type" value="Genomic_DNA"/>
</dbReference>
<feature type="compositionally biased region" description="Low complexity" evidence="2">
    <location>
        <begin position="86"/>
        <end position="101"/>
    </location>
</feature>
<organism evidence="3">
    <name type="scientific">Spirodela intermedia</name>
    <name type="common">Intermediate duckweed</name>
    <dbReference type="NCBI Taxonomy" id="51605"/>
    <lineage>
        <taxon>Eukaryota</taxon>
        <taxon>Viridiplantae</taxon>
        <taxon>Streptophyta</taxon>
        <taxon>Embryophyta</taxon>
        <taxon>Tracheophyta</taxon>
        <taxon>Spermatophyta</taxon>
        <taxon>Magnoliopsida</taxon>
        <taxon>Liliopsida</taxon>
        <taxon>Araceae</taxon>
        <taxon>Lemnoideae</taxon>
        <taxon>Spirodela</taxon>
    </lineage>
</organism>
<evidence type="ECO:0000313" key="4">
    <source>
        <dbReference type="Proteomes" id="UP001189122"/>
    </source>
</evidence>
<dbReference type="InterPro" id="IPR051848">
    <property type="entry name" value="PGIP"/>
</dbReference>
<dbReference type="InterPro" id="IPR001611">
    <property type="entry name" value="Leu-rich_rpt"/>
</dbReference>
<protein>
    <submittedName>
        <fullName evidence="3">Uncharacterized protein</fullName>
    </submittedName>
</protein>
<evidence type="ECO:0000256" key="1">
    <source>
        <dbReference type="ARBA" id="ARBA00004196"/>
    </source>
</evidence>
<dbReference type="InterPro" id="IPR032675">
    <property type="entry name" value="LRR_dom_sf"/>
</dbReference>
<dbReference type="Gene3D" id="3.80.10.10">
    <property type="entry name" value="Ribonuclease Inhibitor"/>
    <property type="match status" value="2"/>
</dbReference>
<reference evidence="3 4" key="1">
    <citation type="submission" date="2019-12" db="EMBL/GenBank/DDBJ databases">
        <authorList>
            <person name="Scholz U."/>
            <person name="Mascher M."/>
            <person name="Fiebig A."/>
        </authorList>
    </citation>
    <scope>NUCLEOTIDE SEQUENCE</scope>
</reference>
<feature type="region of interest" description="Disordered" evidence="2">
    <location>
        <begin position="86"/>
        <end position="115"/>
    </location>
</feature>
<dbReference type="PANTHER" id="PTHR48059">
    <property type="entry name" value="POLYGALACTURONASE INHIBITOR 1"/>
    <property type="match status" value="1"/>
</dbReference>
<comment type="subcellular location">
    <subcellularLocation>
        <location evidence="1">Cell envelope</location>
    </subcellularLocation>
</comment>
<keyword evidence="4" id="KW-1185">Reference proteome</keyword>
<evidence type="ECO:0000313" key="3">
    <source>
        <dbReference type="EMBL" id="CAA2630055.1"/>
    </source>
</evidence>
<accession>A0A7I8JGM2</accession>
<proteinExistence type="predicted"/>
<dbReference type="SUPFAM" id="SSF52047">
    <property type="entry name" value="RNI-like"/>
    <property type="match status" value="1"/>
</dbReference>
<dbReference type="PANTHER" id="PTHR48059:SF30">
    <property type="entry name" value="OS06G0587000 PROTEIN"/>
    <property type="match status" value="1"/>
</dbReference>
<dbReference type="EMBL" id="CACRZD030000012">
    <property type="protein sequence ID" value="CAA6669298.1"/>
    <property type="molecule type" value="Genomic_DNA"/>
</dbReference>
<feature type="compositionally biased region" description="Basic and acidic residues" evidence="2">
    <location>
        <begin position="172"/>
        <end position="195"/>
    </location>
</feature>
<feature type="region of interest" description="Disordered" evidence="2">
    <location>
        <begin position="133"/>
        <end position="198"/>
    </location>
</feature>